<reference evidence="4 5" key="1">
    <citation type="submission" date="2013-10" db="EMBL/GenBank/DDBJ databases">
        <authorList>
            <person name="Ichikawa N."/>
            <person name="Kimura A."/>
            <person name="Ohji S."/>
            <person name="Hosoyama A."/>
            <person name="Fujita N."/>
        </authorList>
    </citation>
    <scope>NUCLEOTIDE SEQUENCE [LARGE SCALE GENOMIC DNA]</scope>
    <source>
        <strain evidence="4 5">NBRC 102217</strain>
    </source>
</reference>
<dbReference type="NCBIfam" id="TIGR00654">
    <property type="entry name" value="PhzF_family"/>
    <property type="match status" value="1"/>
</dbReference>
<evidence type="ECO:0000256" key="2">
    <source>
        <dbReference type="ARBA" id="ARBA00023235"/>
    </source>
</evidence>
<evidence type="ECO:0000313" key="5">
    <source>
        <dbReference type="Proteomes" id="UP000017800"/>
    </source>
</evidence>
<dbReference type="Pfam" id="PF02567">
    <property type="entry name" value="PhzC-PhzF"/>
    <property type="match status" value="1"/>
</dbReference>
<dbReference type="EMBL" id="BAUJ01000085">
    <property type="protein sequence ID" value="GAD91332.1"/>
    <property type="molecule type" value="Genomic_DNA"/>
</dbReference>
<dbReference type="PANTHER" id="PTHR13774:SF39">
    <property type="entry name" value="BIOSYNTHESIS PROTEIN, PUTATIVE-RELATED"/>
    <property type="match status" value="1"/>
</dbReference>
<sequence length="289" mass="31028">MELTVELVKAFVANGEGGNPAGVVLDADKLSYSQRLTIAQTIGFPETAFVSRDTEADFKVSFFTITEEVDFCGHATLAAFSVMHQKGILPAGIYKQNTKAGLLEVQVNSDGMVILTQKPPEELGTYKAEDICDLIGLSRHLLEETNLPIKAISTGLADLIVAVPSGQLDSIRPNHSAIIEFCQEHSLIGLHVFELCSHGQGLSARCRNFAPLVGIPEESATGSSSGALAYYLTKHVAPSDGFLFEQGRAMKCTSHIHAYVTRHQESVAKIAVGGMAKHVGRQHVVVQAT</sequence>
<dbReference type="SUPFAM" id="SSF54506">
    <property type="entry name" value="Diaminopimelate epimerase-like"/>
    <property type="match status" value="1"/>
</dbReference>
<dbReference type="PIRSF" id="PIRSF016184">
    <property type="entry name" value="PhzC_PhzF"/>
    <property type="match status" value="1"/>
</dbReference>
<accession>V5FRS3</accession>
<dbReference type="Proteomes" id="UP000017800">
    <property type="component" value="Unassembled WGS sequence"/>
</dbReference>
<name>V5FRS3_9VIBR</name>
<feature type="active site" evidence="3">
    <location>
        <position position="46"/>
    </location>
</feature>
<dbReference type="OrthoDB" id="9788221at2"/>
<dbReference type="GO" id="GO:0005737">
    <property type="term" value="C:cytoplasm"/>
    <property type="evidence" value="ECO:0007669"/>
    <property type="project" value="TreeGrafter"/>
</dbReference>
<evidence type="ECO:0000256" key="3">
    <source>
        <dbReference type="PIRSR" id="PIRSR016184-1"/>
    </source>
</evidence>
<dbReference type="RefSeq" id="WP_023405622.1">
    <property type="nucleotide sequence ID" value="NZ_BAUJ01000085.1"/>
</dbReference>
<organism evidence="4 5">
    <name type="scientific">Vibrio halioticoli NBRC 102217</name>
    <dbReference type="NCBI Taxonomy" id="1219072"/>
    <lineage>
        <taxon>Bacteria</taxon>
        <taxon>Pseudomonadati</taxon>
        <taxon>Pseudomonadota</taxon>
        <taxon>Gammaproteobacteria</taxon>
        <taxon>Vibrionales</taxon>
        <taxon>Vibrionaceae</taxon>
        <taxon>Vibrio</taxon>
    </lineage>
</organism>
<dbReference type="InterPro" id="IPR003719">
    <property type="entry name" value="Phenazine_PhzF-like"/>
</dbReference>
<reference evidence="4 5" key="2">
    <citation type="submission" date="2013-11" db="EMBL/GenBank/DDBJ databases">
        <title>Whole genome shotgun sequence of Vibrio halioticoli NBRC 102217.</title>
        <authorList>
            <person name="Isaki S."/>
            <person name="Kimura A."/>
            <person name="Ohji S."/>
            <person name="Hosoyama A."/>
            <person name="Fujita N."/>
            <person name="Hashimoto M."/>
            <person name="Hosoyama Y."/>
            <person name="Yamazoe A."/>
        </authorList>
    </citation>
    <scope>NUCLEOTIDE SEQUENCE [LARGE SCALE GENOMIC DNA]</scope>
    <source>
        <strain evidence="4 5">NBRC 102217</strain>
    </source>
</reference>
<dbReference type="GO" id="GO:0016853">
    <property type="term" value="F:isomerase activity"/>
    <property type="evidence" value="ECO:0007669"/>
    <property type="project" value="UniProtKB-KW"/>
</dbReference>
<evidence type="ECO:0000256" key="1">
    <source>
        <dbReference type="ARBA" id="ARBA00008270"/>
    </source>
</evidence>
<keyword evidence="5" id="KW-1185">Reference proteome</keyword>
<dbReference type="AlphaFoldDB" id="V5FRS3"/>
<comment type="caution">
    <text evidence="4">The sequence shown here is derived from an EMBL/GenBank/DDBJ whole genome shotgun (WGS) entry which is preliminary data.</text>
</comment>
<comment type="similarity">
    <text evidence="1">Belongs to the PhzF family.</text>
</comment>
<evidence type="ECO:0008006" key="6">
    <source>
        <dbReference type="Google" id="ProtNLM"/>
    </source>
</evidence>
<dbReference type="PANTHER" id="PTHR13774">
    <property type="entry name" value="PHENAZINE BIOSYNTHESIS PROTEIN"/>
    <property type="match status" value="1"/>
</dbReference>
<keyword evidence="2" id="KW-0413">Isomerase</keyword>
<proteinExistence type="inferred from homology"/>
<dbReference type="Gene3D" id="3.10.310.10">
    <property type="entry name" value="Diaminopimelate Epimerase, Chain A, domain 1"/>
    <property type="match status" value="2"/>
</dbReference>
<evidence type="ECO:0000313" key="4">
    <source>
        <dbReference type="EMBL" id="GAD91332.1"/>
    </source>
</evidence>
<dbReference type="eggNOG" id="COG0384">
    <property type="taxonomic scope" value="Bacteria"/>
</dbReference>
<protein>
    <recommendedName>
        <fullName evidence="6">Phenazine biosynthesis protein</fullName>
    </recommendedName>
</protein>
<gene>
    <name evidence="4" type="ORF">VHA01S_085_00090</name>
</gene>